<dbReference type="SUPFAM" id="SSF55811">
    <property type="entry name" value="Nudix"/>
    <property type="match status" value="1"/>
</dbReference>
<evidence type="ECO:0000256" key="2">
    <source>
        <dbReference type="ARBA" id="ARBA00022801"/>
    </source>
</evidence>
<evidence type="ECO:0000256" key="1">
    <source>
        <dbReference type="ARBA" id="ARBA00005582"/>
    </source>
</evidence>
<dbReference type="InterPro" id="IPR000086">
    <property type="entry name" value="NUDIX_hydrolase_dom"/>
</dbReference>
<dbReference type="InterPro" id="IPR020476">
    <property type="entry name" value="Nudix_hydrolase"/>
</dbReference>
<evidence type="ECO:0000259" key="4">
    <source>
        <dbReference type="PROSITE" id="PS51462"/>
    </source>
</evidence>
<evidence type="ECO:0000256" key="3">
    <source>
        <dbReference type="RuleBase" id="RU003476"/>
    </source>
</evidence>
<dbReference type="Proteomes" id="UP000031972">
    <property type="component" value="Unassembled WGS sequence"/>
</dbReference>
<organism evidence="5 6">
    <name type="scientific">Jeotgalibacillus campisalis</name>
    <dbReference type="NCBI Taxonomy" id="220754"/>
    <lineage>
        <taxon>Bacteria</taxon>
        <taxon>Bacillati</taxon>
        <taxon>Bacillota</taxon>
        <taxon>Bacilli</taxon>
        <taxon>Bacillales</taxon>
        <taxon>Caryophanaceae</taxon>
        <taxon>Jeotgalibacillus</taxon>
    </lineage>
</organism>
<keyword evidence="2 3" id="KW-0378">Hydrolase</keyword>
<accession>A0A0C2V3Q9</accession>
<dbReference type="PROSITE" id="PS00893">
    <property type="entry name" value="NUDIX_BOX"/>
    <property type="match status" value="1"/>
</dbReference>
<keyword evidence="6" id="KW-1185">Reference proteome</keyword>
<dbReference type="PATRIC" id="fig|220754.4.peg.3206"/>
<dbReference type="OrthoDB" id="9786141at2"/>
<dbReference type="GO" id="GO:0016787">
    <property type="term" value="F:hydrolase activity"/>
    <property type="evidence" value="ECO:0007669"/>
    <property type="project" value="UniProtKB-KW"/>
</dbReference>
<dbReference type="InterPro" id="IPR015797">
    <property type="entry name" value="NUDIX_hydrolase-like_dom_sf"/>
</dbReference>
<comment type="similarity">
    <text evidence="1 3">Belongs to the Nudix hydrolase family.</text>
</comment>
<dbReference type="EMBL" id="JXRR01000021">
    <property type="protein sequence ID" value="KIL43672.1"/>
    <property type="molecule type" value="Genomic_DNA"/>
</dbReference>
<evidence type="ECO:0000313" key="6">
    <source>
        <dbReference type="Proteomes" id="UP000031972"/>
    </source>
</evidence>
<dbReference type="PROSITE" id="PS51462">
    <property type="entry name" value="NUDIX"/>
    <property type="match status" value="1"/>
</dbReference>
<feature type="domain" description="Nudix hydrolase" evidence="4">
    <location>
        <begin position="7"/>
        <end position="142"/>
    </location>
</feature>
<protein>
    <submittedName>
        <fullName evidence="5">NUDIX hydrolase</fullName>
    </submittedName>
</protein>
<dbReference type="AlphaFoldDB" id="A0A0C2V3Q9"/>
<sequence length="163" mass="17906">MKKNRGNVWLAAAGLVVNDEGEWLVVKKKYGGLRGVWSLPAGFLEAGETADQAAQREVFEETGVTAEIGEVIGLRSGVIGGDISDNLIIFSLFCKKENNPLQAQEGEIAAVQWMTTAELEKETYVSQMIPSMIQHMRSQGLKKCSLTNPGDHFNYTAYHLFLG</sequence>
<proteinExistence type="inferred from homology"/>
<dbReference type="PANTHER" id="PTHR43736:SF1">
    <property type="entry name" value="DIHYDRONEOPTERIN TRIPHOSPHATE DIPHOSPHATASE"/>
    <property type="match status" value="1"/>
</dbReference>
<dbReference type="RefSeq" id="WP_052477156.1">
    <property type="nucleotide sequence ID" value="NZ_JXRR01000021.1"/>
</dbReference>
<comment type="caution">
    <text evidence="5">The sequence shown here is derived from an EMBL/GenBank/DDBJ whole genome shotgun (WGS) entry which is preliminary data.</text>
</comment>
<dbReference type="Gene3D" id="3.90.79.10">
    <property type="entry name" value="Nucleoside Triphosphate Pyrophosphohydrolase"/>
    <property type="match status" value="1"/>
</dbReference>
<dbReference type="InterPro" id="IPR020084">
    <property type="entry name" value="NUDIX_hydrolase_CS"/>
</dbReference>
<dbReference type="Pfam" id="PF00293">
    <property type="entry name" value="NUDIX"/>
    <property type="match status" value="1"/>
</dbReference>
<dbReference type="PRINTS" id="PR00502">
    <property type="entry name" value="NUDIXFAMILY"/>
</dbReference>
<gene>
    <name evidence="5" type="ORF">KR50_31920</name>
</gene>
<reference evidence="5 6" key="1">
    <citation type="submission" date="2015-01" db="EMBL/GenBank/DDBJ databases">
        <title>Jeotgalibacillus campisalis genome sequencing.</title>
        <authorList>
            <person name="Goh K.M."/>
            <person name="Chan K.-G."/>
            <person name="Yaakop A.S."/>
            <person name="Ee R."/>
            <person name="Gan H.M."/>
            <person name="Chan C.S."/>
        </authorList>
    </citation>
    <scope>NUCLEOTIDE SEQUENCE [LARGE SCALE GENOMIC DNA]</scope>
    <source>
        <strain evidence="5 6">SF-57</strain>
    </source>
</reference>
<evidence type="ECO:0000313" key="5">
    <source>
        <dbReference type="EMBL" id="KIL43672.1"/>
    </source>
</evidence>
<name>A0A0C2V3Q9_9BACL</name>
<dbReference type="PANTHER" id="PTHR43736">
    <property type="entry name" value="ADP-RIBOSE PYROPHOSPHATASE"/>
    <property type="match status" value="1"/>
</dbReference>